<comment type="caution">
    <text evidence="1">The sequence shown here is derived from an EMBL/GenBank/DDBJ whole genome shotgun (WGS) entry which is preliminary data.</text>
</comment>
<gene>
    <name evidence="1" type="ORF">ALQ84_04230</name>
</gene>
<sequence length="869" mass="96846">MSTQQIHSQASNFLGFVKTGVDPRTGQFTLAMSLPLAPANHLAGPSLTPTLAFSPLGSTQNRGFGLGWSLNLSELNLNPDAPMLRLVSGEQFAVDWANSDLNIGGELAFLDYKLRAMRVIRTAENTFRVDLKSGNSEILTRQDSGNYLLSEMRSPEGRRLFIDWMPFGESQCIVDTIRDENGTLMQVVSKNGEVHFISHPDSDHTCTALRLMLSNDQLNEVYLPEIDRAFSFSYQAQPVAPGAELLFPVEVSGPLGAVDIVHWATGENGHQLPEAAPFRHLPRVATWTHSAGGAGELHRAYQWIGDHNFLGFGSDQGFDWKHGEDNLYQVERDYEYELIETQHDSDNQLLATITRTWNRFHLLTLETSLKGDCEVQIETLYGIDPALTWEQQPAWCQLPHNTITTYIDHAHDNARRSEQTEYRYDEYGNVTHTRYATGVQEHSEYYPAQGAEGCPADALGMVRYLKSKTIVPAPVHQNTANQASVISIAYTYEALESLLEDGLSQSIVVSEQARDVTRDRLLETTRQHYVSARNACYGSLASSVNTLNGLDTITTYRYEIDGDQRVTYVSVEGFEKNEQNRSVSSSCQSLITGLTTLEQSESGVRTCYEYDLLGRINRKIVAQGSDFEAVTTAAYHVGDAVALTFRADEAINPVMVEQTDVTGQRKRNWLDGEGRVVCVELDDIDQAPGTFRKIAHTVYDALGRPVLQLAQDWLPGSETPLKSTTAIRYDDWGSVSCIETADGVVAHTRHDPVSLRTEQWQQSAQQRSPRSVTLSNIATTPVEQQLYDQNDHLVRTTVLIRDGLDRVIEERVKVHGQADIVTGSRFDAYSRVIERHLPDGTIINWTFAPHSDGHHPETVIVTPATEASA</sequence>
<evidence type="ECO:0000313" key="1">
    <source>
        <dbReference type="EMBL" id="RMM14932.1"/>
    </source>
</evidence>
<reference evidence="1 2" key="1">
    <citation type="submission" date="2018-08" db="EMBL/GenBank/DDBJ databases">
        <title>Recombination of ecologically and evolutionarily significant loci maintains genetic cohesion in the Pseudomonas syringae species complex.</title>
        <authorList>
            <person name="Dillon M."/>
            <person name="Thakur S."/>
            <person name="Almeida R.N.D."/>
            <person name="Weir B.S."/>
            <person name="Guttman D.S."/>
        </authorList>
    </citation>
    <scope>NUCLEOTIDE SEQUENCE [LARGE SCALE GENOMIC DNA]</scope>
    <source>
        <strain evidence="1 2">ICMP 4086</strain>
    </source>
</reference>
<organism evidence="1 2">
    <name type="scientific">Pseudomonas caricapapayae</name>
    <dbReference type="NCBI Taxonomy" id="46678"/>
    <lineage>
        <taxon>Bacteria</taxon>
        <taxon>Pseudomonadati</taxon>
        <taxon>Pseudomonadota</taxon>
        <taxon>Gammaproteobacteria</taxon>
        <taxon>Pseudomonadales</taxon>
        <taxon>Pseudomonadaceae</taxon>
        <taxon>Pseudomonas</taxon>
    </lineage>
</organism>
<dbReference type="Proteomes" id="UP000278587">
    <property type="component" value="Unassembled WGS sequence"/>
</dbReference>
<dbReference type="RefSeq" id="WP_055009854.1">
    <property type="nucleotide sequence ID" value="NZ_LJPW01000125.1"/>
</dbReference>
<dbReference type="AlphaFoldDB" id="A0A0P9PJT1"/>
<name>A0A0P9PJT1_9PSED</name>
<accession>A0A0P9PJT1</accession>
<evidence type="ECO:0000313" key="2">
    <source>
        <dbReference type="Proteomes" id="UP000278587"/>
    </source>
</evidence>
<protein>
    <recommendedName>
        <fullName evidence="3">YD repeat-containing protein</fullName>
    </recommendedName>
</protein>
<dbReference type="Gene3D" id="2.180.10.10">
    <property type="entry name" value="RHS repeat-associated core"/>
    <property type="match status" value="2"/>
</dbReference>
<proteinExistence type="predicted"/>
<dbReference type="EMBL" id="RBOC01000012">
    <property type="protein sequence ID" value="RMM14932.1"/>
    <property type="molecule type" value="Genomic_DNA"/>
</dbReference>
<evidence type="ECO:0008006" key="3">
    <source>
        <dbReference type="Google" id="ProtNLM"/>
    </source>
</evidence>
<dbReference type="OrthoDB" id="5862074at2"/>